<feature type="compositionally biased region" description="Pro residues" evidence="2">
    <location>
        <begin position="358"/>
        <end position="369"/>
    </location>
</feature>
<feature type="compositionally biased region" description="Low complexity" evidence="2">
    <location>
        <begin position="98"/>
        <end position="116"/>
    </location>
</feature>
<reference evidence="4" key="1">
    <citation type="submission" date="2025-08" db="UniProtKB">
        <authorList>
            <consortium name="Ensembl"/>
        </authorList>
    </citation>
    <scope>IDENTIFICATION</scope>
</reference>
<feature type="compositionally biased region" description="Basic and acidic residues" evidence="2">
    <location>
        <begin position="624"/>
        <end position="633"/>
    </location>
</feature>
<sequence>MSDRLGQIIKSKDGKSKYSSLSLFDKYKGKSIDTQRTTVVPRHGLQSLGKVAAARRMPPPTHLPSLKSENKGKDPDVIIVPKDGTGWANKQDLPDQKSSAASAALLLELQPQPALQKSVSSPEKPPVAGSLQSTVTIGPKQWAQLNGKAIRGDGLRVSNRLQPFCHEEFPALKTASEQDKAGKERNAFDLSYGPGPSLRPQNVTSWREGGGKILHPLPPPTAPPAEPEDRGSSGPAHTSAAAPPPSSASGTPAALHPPPPSSLAPAAPLGGREPSPRRCTASVQSHPTQQHRSATVYPDMLPAFMCLKESRDSPPSSERGPAPMRFPARPLLRQQPPAPNSINGKTGREGNYFRTPARPTPRPPRPPANRTPRPTIINPEDLKELDDLDNSCEDGWAGIHDEVDYSEKLKFSDDEEDHNGGDKREPWAEAELRSEQQSSLSSAEGPYGQDSADEEGYPPCQEPRLPRKVNGWMAPADSQPQVSRPCFGECPEDKEDPRQGPRGKVASAGVSEAIERARRRREEEERRVRQERLAACAEKLKKLDEKFGKSEKTAGSEEALRDWEGGELAASSRTSPKRSQEALRDREGGELAASSRPSPKRSQEALRDWEGGELVAFSRTSPKRSQEALRDWEGGELAASSRPSPKRSQSSRQVEFPEVPSGGRQNVCCSDTGAPGPRSGGEDCKPPSPLQDSTRHQKTLPPRFQIQRHPQMLGFDPRWMMMPPYVDPRAATGPSHVDRYPSIPSSGMLKQMMPSDLLKSPGSVSDDGCLPSMLQERTPPSVEPPPVWGQEGFSPPYQQQPDSRVVSHDDERCDRPSQPDLGEEFCDAPGEEMPHPVYRQERMPDLAEGSSPRKEFYNEVLTSSAGQIQPPYGNSNPEKESEEISYSKNHKDSLDSHKEESDCLSKDQSCVSDFWRSDCSLEKEDGFLPHWSDPDSTPRTTESSSRTQARRIGPIKKPVLKALNMEDKENEKPRYELQEKPVPYKLKEMPADEYDLKNDQTLPLASKSSAAAAQEEPTLVRREKPESLGDEGPKESIWERSKGSSVEVLSSRNPLEPRRNNWIFIDEEQAFSGTRGTGRGRARGFREFSSRGGTRGSRGGGYGGSQSEGRVCSPQDLNKLDRAQRGTQHRRNMSETLSESSECEGLPKGHGQREDGDRKRVDSRDSWRSNKVYNHNQATTAEFQDKARANRGPGRSVPPRLTHSGQNPSYGTWRGHGGQFDNHLVRKNSCDPGAEAFSRKPSESVRYQSPGSFIENGGGGAEDHLDSDGPDNRPARRRRPPRQDKPPRFRRQQLDRDSVSQRDSVENLSQDWPRRSRGGEGFVSAHHSGGRSQRVQWEDWETVSDGSDFSERRGKHGGLSQRDVPSDPGHGEPRYRQRRELSRRSFSSQRHLLDRQNRKGDSVLEGIKMSRSPDIPGTAAKSGRSDRWQNGTSLSCRRSPEKRALGLSLGSVYSGPRSDVASRSVPSESACKKTERDVKAGAVTREEINTPVLQYDHNVCSLEGRAVPVPVPVPVPVAVPEGLSDGASTKQRRQPEEERRKKDPDALVPNKVRMTSSKMPPRFTRKQGATSVGQHADSRASSSLGTEIWKASSTAVSVQSSSGDTWTKQVSYSGLEPNSNEVYKGSQTDSGIDLSAESQGSSASSSQRSSPYGSLKPEEVPGPAGHSHLKKVEKQDVDPAAEQSKEHKPGPIGNERSLRHRKGPECVEHPENPVAPVNGVDIHVESGLPVPPIDFGVAPKDSDFSVPPGPGAVPGSGPGAKLQDVLARNMALTQAIPTLHRDHLQQPMGLNPISFTSVELTLKMESARKAWENSQSLPDQGSPGAAGSALQPPCSMASASGVSLSSFGGVSMPPMPVASVAPSMQGNHFSPLYLDGHVFPSQPRLVGPSLTQQHGYQQAAAAQQIPISLHTSLQAQLGLRGGLPVSQSQEIFGSIPPFRSPVYMHPSLSQPSAMVLSGGAPLKGPYSAFPGLQHSDMVKPQSGPPYQPMSGSQALVYEGQMRQAPGMGASQLMDSQLIQVTMPMPGSQLQFGSAQQHLILPPSIQLQQGQSLPVGGPRRILPPGSQPPVMAPNRELEMKGFQFADTPSHSQGMPGCPAPNASFYRPGPASPSGNPPGPRHHAQQAPQPQGSIMMHMWPPTSSPFPSPIQRPVMQIKAQQDLTTCEGKGQSDVRSEPPPAGPMKPGRSRAMKPQTVKMEGTA</sequence>
<dbReference type="InterPro" id="IPR033184">
    <property type="entry name" value="PRRC2"/>
</dbReference>
<feature type="compositionally biased region" description="Basic and acidic residues" evidence="2">
    <location>
        <begin position="1018"/>
        <end position="1042"/>
    </location>
</feature>
<feature type="compositionally biased region" description="Low complexity" evidence="2">
    <location>
        <begin position="435"/>
        <end position="444"/>
    </location>
</feature>
<accession>A0A3B3S4F6</accession>
<keyword evidence="1" id="KW-0597">Phosphoprotein</keyword>
<feature type="compositionally biased region" description="Basic and acidic residues" evidence="2">
    <location>
        <begin position="513"/>
        <end position="564"/>
    </location>
</feature>
<feature type="compositionally biased region" description="Polar residues" evidence="2">
    <location>
        <begin position="1603"/>
        <end position="1630"/>
    </location>
</feature>
<feature type="region of interest" description="Disordered" evidence="2">
    <location>
        <begin position="2086"/>
        <end position="2201"/>
    </location>
</feature>
<name>A0A3B3S4F6_9TELE</name>
<feature type="compositionally biased region" description="Basic and acidic residues" evidence="2">
    <location>
        <begin position="985"/>
        <end position="998"/>
    </location>
</feature>
<feature type="compositionally biased region" description="Basic and acidic residues" evidence="2">
    <location>
        <begin position="601"/>
        <end position="610"/>
    </location>
</feature>
<feature type="compositionally biased region" description="Basic and acidic residues" evidence="2">
    <location>
        <begin position="1281"/>
        <end position="1305"/>
    </location>
</feature>
<feature type="compositionally biased region" description="Basic and acidic residues" evidence="2">
    <location>
        <begin position="578"/>
        <end position="589"/>
    </location>
</feature>
<dbReference type="PANTHER" id="PTHR14038">
    <property type="entry name" value="BAT2 HLA-B-ASSOCIATED TRANSCRIPT 2"/>
    <property type="match status" value="1"/>
</dbReference>
<feature type="compositionally biased region" description="Basic and acidic residues" evidence="2">
    <location>
        <begin position="1369"/>
        <end position="1383"/>
    </location>
</feature>
<feature type="compositionally biased region" description="Acidic residues" evidence="2">
    <location>
        <begin position="821"/>
        <end position="830"/>
    </location>
</feature>
<evidence type="ECO:0000259" key="3">
    <source>
        <dbReference type="Pfam" id="PF07001"/>
    </source>
</evidence>
<feature type="compositionally biased region" description="Basic and acidic residues" evidence="2">
    <location>
        <begin position="832"/>
        <end position="857"/>
    </location>
</feature>
<feature type="compositionally biased region" description="Low complexity" evidence="2">
    <location>
        <begin position="640"/>
        <end position="653"/>
    </location>
</feature>
<dbReference type="Pfam" id="PF07001">
    <property type="entry name" value="BAT2_N"/>
    <property type="match status" value="1"/>
</dbReference>
<feature type="domain" description="BAT2 N-terminal" evidence="3">
    <location>
        <begin position="1"/>
        <end position="187"/>
    </location>
</feature>
<feature type="compositionally biased region" description="Basic and acidic residues" evidence="2">
    <location>
        <begin position="964"/>
        <end position="979"/>
    </location>
</feature>
<feature type="region of interest" description="Disordered" evidence="2">
    <location>
        <begin position="38"/>
        <end position="133"/>
    </location>
</feature>
<dbReference type="STRING" id="1676925.ENSPKIP00000025403"/>
<feature type="compositionally biased region" description="Basic and acidic residues" evidence="2">
    <location>
        <begin position="889"/>
        <end position="905"/>
    </location>
</feature>
<feature type="compositionally biased region" description="Basic and acidic residues" evidence="2">
    <location>
        <begin position="399"/>
        <end position="434"/>
    </location>
</feature>
<dbReference type="Proteomes" id="UP000261540">
    <property type="component" value="Unplaced"/>
</dbReference>
<evidence type="ECO:0000256" key="1">
    <source>
        <dbReference type="ARBA" id="ARBA00022553"/>
    </source>
</evidence>
<feature type="compositionally biased region" description="Basic and acidic residues" evidence="2">
    <location>
        <begin position="1670"/>
        <end position="1689"/>
    </location>
</feature>
<feature type="compositionally biased region" description="Basic and acidic residues" evidence="2">
    <location>
        <begin position="1391"/>
        <end position="1402"/>
    </location>
</feature>
<protein>
    <submittedName>
        <fullName evidence="4">Proline rich coiled-coil 2B</fullName>
    </submittedName>
</protein>
<feature type="compositionally biased region" description="Low complexity" evidence="2">
    <location>
        <begin position="934"/>
        <end position="947"/>
    </location>
</feature>
<keyword evidence="5" id="KW-1185">Reference proteome</keyword>
<dbReference type="GeneTree" id="ENSGT00950000183161"/>
<feature type="compositionally biased region" description="Basic and acidic residues" evidence="2">
    <location>
        <begin position="1145"/>
        <end position="1168"/>
    </location>
</feature>
<feature type="region of interest" description="Disordered" evidence="2">
    <location>
        <begin position="1518"/>
        <end position="1698"/>
    </location>
</feature>
<feature type="compositionally biased region" description="Pro residues" evidence="2">
    <location>
        <begin position="216"/>
        <end position="225"/>
    </location>
</feature>
<feature type="compositionally biased region" description="Basic and acidic residues" evidence="2">
    <location>
        <begin position="1533"/>
        <end position="1545"/>
    </location>
</feature>
<feature type="compositionally biased region" description="Polar residues" evidence="2">
    <location>
        <begin position="1567"/>
        <end position="1585"/>
    </location>
</feature>
<feature type="compositionally biased region" description="Basic and acidic residues" evidence="2">
    <location>
        <begin position="805"/>
        <end position="817"/>
    </location>
</feature>
<evidence type="ECO:0000313" key="5">
    <source>
        <dbReference type="Proteomes" id="UP000261540"/>
    </source>
</evidence>
<feature type="compositionally biased region" description="Polar residues" evidence="2">
    <location>
        <begin position="281"/>
        <end position="293"/>
    </location>
</feature>
<feature type="region of interest" description="Disordered" evidence="2">
    <location>
        <begin position="1811"/>
        <end position="1833"/>
    </location>
</feature>
<proteinExistence type="predicted"/>
<feature type="compositionally biased region" description="Polar residues" evidence="2">
    <location>
        <begin position="860"/>
        <end position="876"/>
    </location>
</feature>
<dbReference type="InterPro" id="IPR009738">
    <property type="entry name" value="BAT2_N"/>
</dbReference>
<feature type="compositionally biased region" description="Polar residues" evidence="2">
    <location>
        <begin position="1169"/>
        <end position="1182"/>
    </location>
</feature>
<feature type="compositionally biased region" description="Basic and acidic residues" evidence="2">
    <location>
        <begin position="171"/>
        <end position="187"/>
    </location>
</feature>
<feature type="compositionally biased region" description="Low complexity" evidence="2">
    <location>
        <begin position="1591"/>
        <end position="1602"/>
    </location>
</feature>
<feature type="compositionally biased region" description="Low complexity" evidence="2">
    <location>
        <begin position="232"/>
        <end position="254"/>
    </location>
</feature>
<feature type="region of interest" description="Disordered" evidence="2">
    <location>
        <begin position="730"/>
        <end position="908"/>
    </location>
</feature>
<dbReference type="PANTHER" id="PTHR14038:SF4">
    <property type="entry name" value="PROTEIN PRRC2B"/>
    <property type="match status" value="1"/>
</dbReference>
<feature type="compositionally biased region" description="Polar residues" evidence="2">
    <location>
        <begin position="1043"/>
        <end position="1053"/>
    </location>
</feature>
<feature type="compositionally biased region" description="Acidic residues" evidence="2">
    <location>
        <begin position="383"/>
        <end position="392"/>
    </location>
</feature>
<evidence type="ECO:0000256" key="2">
    <source>
        <dbReference type="SAM" id="MobiDB-lite"/>
    </source>
</evidence>
<feature type="compositionally biased region" description="Gly residues" evidence="2">
    <location>
        <begin position="1093"/>
        <end position="1106"/>
    </location>
</feature>
<dbReference type="Ensembl" id="ENSPKIT00000006139.1">
    <property type="protein sequence ID" value="ENSPKIP00000025403.1"/>
    <property type="gene ID" value="ENSPKIG00000008294.1"/>
</dbReference>
<feature type="compositionally biased region" description="Low complexity" evidence="2">
    <location>
        <begin position="1635"/>
        <end position="1654"/>
    </location>
</feature>
<feature type="compositionally biased region" description="Basic and acidic residues" evidence="2">
    <location>
        <begin position="1261"/>
        <end position="1274"/>
    </location>
</feature>
<organism evidence="4 5">
    <name type="scientific">Paramormyrops kingsleyae</name>
    <dbReference type="NCBI Taxonomy" id="1676925"/>
    <lineage>
        <taxon>Eukaryota</taxon>
        <taxon>Metazoa</taxon>
        <taxon>Chordata</taxon>
        <taxon>Craniata</taxon>
        <taxon>Vertebrata</taxon>
        <taxon>Euteleostomi</taxon>
        <taxon>Actinopterygii</taxon>
        <taxon>Neopterygii</taxon>
        <taxon>Teleostei</taxon>
        <taxon>Osteoglossocephala</taxon>
        <taxon>Osteoglossomorpha</taxon>
        <taxon>Osteoglossiformes</taxon>
        <taxon>Mormyridae</taxon>
        <taxon>Paramormyrops</taxon>
    </lineage>
</organism>
<dbReference type="GO" id="GO:0030154">
    <property type="term" value="P:cell differentiation"/>
    <property type="evidence" value="ECO:0007669"/>
    <property type="project" value="TreeGrafter"/>
</dbReference>
<reference evidence="4" key="2">
    <citation type="submission" date="2025-09" db="UniProtKB">
        <authorList>
            <consortium name="Ensembl"/>
        </authorList>
    </citation>
    <scope>IDENTIFICATION</scope>
</reference>
<evidence type="ECO:0000313" key="4">
    <source>
        <dbReference type="Ensembl" id="ENSPKIP00000025403.1"/>
    </source>
</evidence>
<feature type="region of interest" description="Disordered" evidence="2">
    <location>
        <begin position="171"/>
        <end position="709"/>
    </location>
</feature>
<feature type="region of interest" description="Disordered" evidence="2">
    <location>
        <begin position="924"/>
        <end position="1468"/>
    </location>
</feature>